<organism evidence="4 5">
    <name type="scientific">Vitrella brassicaformis (strain CCMP3155)</name>
    <dbReference type="NCBI Taxonomy" id="1169540"/>
    <lineage>
        <taxon>Eukaryota</taxon>
        <taxon>Sar</taxon>
        <taxon>Alveolata</taxon>
        <taxon>Colpodellida</taxon>
        <taxon>Vitrellaceae</taxon>
        <taxon>Vitrella</taxon>
    </lineage>
</organism>
<dbReference type="InterPro" id="IPR029063">
    <property type="entry name" value="SAM-dependent_MTases_sf"/>
</dbReference>
<dbReference type="STRING" id="1169540.A0A0G4F2A9"/>
<feature type="compositionally biased region" description="Low complexity" evidence="1">
    <location>
        <begin position="514"/>
        <end position="527"/>
    </location>
</feature>
<feature type="signal peptide" evidence="2">
    <location>
        <begin position="1"/>
        <end position="25"/>
    </location>
</feature>
<dbReference type="Gene3D" id="3.40.50.150">
    <property type="entry name" value="Vaccinia Virus protein VP39"/>
    <property type="match status" value="1"/>
</dbReference>
<dbReference type="EMBL" id="CDMY01000364">
    <property type="protein sequence ID" value="CEM05766.1"/>
    <property type="molecule type" value="Genomic_DNA"/>
</dbReference>
<dbReference type="Pfam" id="PF08241">
    <property type="entry name" value="Methyltransf_11"/>
    <property type="match status" value="1"/>
</dbReference>
<dbReference type="OrthoDB" id="10017101at2759"/>
<protein>
    <recommendedName>
        <fullName evidence="3">Methyltransferase type 11 domain-containing protein</fullName>
    </recommendedName>
</protein>
<feature type="region of interest" description="Disordered" evidence="1">
    <location>
        <begin position="436"/>
        <end position="563"/>
    </location>
</feature>
<proteinExistence type="predicted"/>
<dbReference type="AlphaFoldDB" id="A0A0G4F2A9"/>
<feature type="compositionally biased region" description="Polar residues" evidence="1">
    <location>
        <begin position="480"/>
        <end position="495"/>
    </location>
</feature>
<evidence type="ECO:0000259" key="3">
    <source>
        <dbReference type="Pfam" id="PF08241"/>
    </source>
</evidence>
<feature type="region of interest" description="Disordered" evidence="1">
    <location>
        <begin position="53"/>
        <end position="93"/>
    </location>
</feature>
<feature type="chain" id="PRO_5005188178" description="Methyltransferase type 11 domain-containing protein" evidence="2">
    <location>
        <begin position="26"/>
        <end position="563"/>
    </location>
</feature>
<dbReference type="SUPFAM" id="SSF53335">
    <property type="entry name" value="S-adenosyl-L-methionine-dependent methyltransferases"/>
    <property type="match status" value="1"/>
</dbReference>
<dbReference type="PANTHER" id="PTHR43591">
    <property type="entry name" value="METHYLTRANSFERASE"/>
    <property type="match status" value="1"/>
</dbReference>
<feature type="domain" description="Methyltransferase type 11" evidence="3">
    <location>
        <begin position="210"/>
        <end position="307"/>
    </location>
</feature>
<keyword evidence="5" id="KW-1185">Reference proteome</keyword>
<dbReference type="CDD" id="cd02440">
    <property type="entry name" value="AdoMet_MTases"/>
    <property type="match status" value="1"/>
</dbReference>
<evidence type="ECO:0000313" key="5">
    <source>
        <dbReference type="Proteomes" id="UP000041254"/>
    </source>
</evidence>
<evidence type="ECO:0000313" key="4">
    <source>
        <dbReference type="EMBL" id="CEM05766.1"/>
    </source>
</evidence>
<sequence>MIPPSLLALATSGIFLLLQPLTSHALSSFIRPLSPSLSPSLDTPHTHTRLLSKATTLPPRGGRVRSRRDDAGAPPSDVEISSNGGNEPATGKESVLADPVALEPLTEYERVVNNLVVRGYRKAKRYSCRYPVNPIYVDLVPREVSERPVWQQSVSELVKTQNFRNPLLSFVYERGYRQNFARAGFPGIDKEWAEIQPFFSPNEGPSSVALDLSCGPGFMARRLVKSGRFGRVIAADFSEAMLTETWGGFVREGIQRPELVRCDVARLPFMTESIDVIHAGAAMHCWPSLEESLYEVYRALKPGGRFYATTFKVGGWTGSNGFGLAARQTSFFYFSSVNELKTYLKRAGFETVDVRQVGRGCLIAKCIKGPPTPTAPPLSLNATTPMAQPPLSTDVQAANIAQEIMDILAPPEAQELAANMTRTEANETTMMNATEAETGRNATTGKGLLGFLRRGGGKDSDKAANATQTASPDASEETFNKTYTTGSISPGSASKKTAGEVTTKVKRDDGQQPESAAAAEAGSAAAKKSSKRDGAKAKRREKDSGGKAREREGGVDLSDWQSE</sequence>
<feature type="compositionally biased region" description="Basic and acidic residues" evidence="1">
    <location>
        <begin position="531"/>
        <end position="554"/>
    </location>
</feature>
<accession>A0A0G4F2A9</accession>
<dbReference type="InterPro" id="IPR013216">
    <property type="entry name" value="Methyltransf_11"/>
</dbReference>
<keyword evidence="2" id="KW-0732">Signal</keyword>
<name>A0A0G4F2A9_VITBC</name>
<dbReference type="GO" id="GO:0008757">
    <property type="term" value="F:S-adenosylmethionine-dependent methyltransferase activity"/>
    <property type="evidence" value="ECO:0007669"/>
    <property type="project" value="InterPro"/>
</dbReference>
<reference evidence="4 5" key="1">
    <citation type="submission" date="2014-11" db="EMBL/GenBank/DDBJ databases">
        <authorList>
            <person name="Zhu J."/>
            <person name="Qi W."/>
            <person name="Song R."/>
        </authorList>
    </citation>
    <scope>NUCLEOTIDE SEQUENCE [LARGE SCALE GENOMIC DNA]</scope>
</reference>
<dbReference type="Proteomes" id="UP000041254">
    <property type="component" value="Unassembled WGS sequence"/>
</dbReference>
<dbReference type="VEuPathDB" id="CryptoDB:Vbra_14309"/>
<dbReference type="PANTHER" id="PTHR43591:SF46">
    <property type="entry name" value="OS08G0411200 PROTEIN"/>
    <property type="match status" value="1"/>
</dbReference>
<gene>
    <name evidence="4" type="ORF">Vbra_14309</name>
</gene>
<dbReference type="InParanoid" id="A0A0G4F2A9"/>
<evidence type="ECO:0000256" key="1">
    <source>
        <dbReference type="SAM" id="MobiDB-lite"/>
    </source>
</evidence>
<evidence type="ECO:0000256" key="2">
    <source>
        <dbReference type="SAM" id="SignalP"/>
    </source>
</evidence>